<dbReference type="PROSITE" id="PS51257">
    <property type="entry name" value="PROKAR_LIPOPROTEIN"/>
    <property type="match status" value="1"/>
</dbReference>
<evidence type="ECO:0000256" key="1">
    <source>
        <dbReference type="SAM" id="MobiDB-lite"/>
    </source>
</evidence>
<feature type="chain" id="PRO_5003337679" evidence="2">
    <location>
        <begin position="22"/>
        <end position="55"/>
    </location>
</feature>
<evidence type="ECO:0000256" key="2">
    <source>
        <dbReference type="SAM" id="SignalP"/>
    </source>
</evidence>
<evidence type="ECO:0000313" key="3">
    <source>
        <dbReference type="EMBL" id="ADJ54106.1"/>
    </source>
</evidence>
<accession>F6JYG9</accession>
<proteinExistence type="evidence at transcript level"/>
<sequence>MKYFSLNFLFIVILLIVACSPQLPCLPQNPQKKPCKEKPCPNQRPSLSGKGPSSY</sequence>
<keyword evidence="2" id="KW-0732">Signal</keyword>
<feature type="signal peptide" evidence="2">
    <location>
        <begin position="1"/>
        <end position="21"/>
    </location>
</feature>
<organism evidence="3">
    <name type="scientific">Phlebotomus tobbi</name>
    <dbReference type="NCBI Taxonomy" id="33402"/>
    <lineage>
        <taxon>Eukaryota</taxon>
        <taxon>Metazoa</taxon>
        <taxon>Ecdysozoa</taxon>
        <taxon>Arthropoda</taxon>
        <taxon>Hexapoda</taxon>
        <taxon>Insecta</taxon>
        <taxon>Pterygota</taxon>
        <taxon>Neoptera</taxon>
        <taxon>Endopterygota</taxon>
        <taxon>Diptera</taxon>
        <taxon>Nematocera</taxon>
        <taxon>Psychodoidea</taxon>
        <taxon>Psychodidae</taxon>
        <taxon>Phlebotomus</taxon>
        <taxon>Larroussius</taxon>
    </lineage>
</organism>
<dbReference type="EMBL" id="HM173647">
    <property type="protein sequence ID" value="ADJ54106.1"/>
    <property type="molecule type" value="mRNA"/>
</dbReference>
<protein>
    <submittedName>
        <fullName evidence="3">3.7 kDa salivary protein</fullName>
    </submittedName>
</protein>
<reference evidence="3" key="1">
    <citation type="submission" date="2010-05" db="EMBL/GenBank/DDBJ databases">
        <title>Comparative analysis of salivary gland transcriptomics with respect to vectors of cutaneous and visceral leishmaniases.</title>
        <authorList>
            <person name="Rohousova I."/>
            <person name="Subrahmanyam S."/>
            <person name="Volfova V."/>
            <person name="Mu J."/>
            <person name="Volf P."/>
            <person name="Valenzuela J.G."/>
            <person name="Jochim R.C."/>
        </authorList>
    </citation>
    <scope>NUCLEOTIDE SEQUENCE</scope>
    <source>
        <tissue evidence="3">Salivary gland</tissue>
    </source>
</reference>
<feature type="region of interest" description="Disordered" evidence="1">
    <location>
        <begin position="30"/>
        <end position="55"/>
    </location>
</feature>
<dbReference type="AlphaFoldDB" id="F6JYG9"/>
<name>F6JYG9_9DIPT</name>